<proteinExistence type="predicted"/>
<dbReference type="Gene3D" id="3.80.10.10">
    <property type="entry name" value="Ribonuclease Inhibitor"/>
    <property type="match status" value="1"/>
</dbReference>
<dbReference type="PROSITE" id="PS51450">
    <property type="entry name" value="LRR"/>
    <property type="match status" value="3"/>
</dbReference>
<dbReference type="InterPro" id="IPR001611">
    <property type="entry name" value="Leu-rich_rpt"/>
</dbReference>
<keyword evidence="2" id="KW-0677">Repeat</keyword>
<dbReference type="AlphaFoldDB" id="A0A1Y6BLD5"/>
<dbReference type="STRING" id="1513793.SAMN06296036_106128"/>
<dbReference type="Pfam" id="PF12799">
    <property type="entry name" value="LRR_4"/>
    <property type="match status" value="2"/>
</dbReference>
<evidence type="ECO:0000256" key="2">
    <source>
        <dbReference type="ARBA" id="ARBA00022737"/>
    </source>
</evidence>
<sequence length="272" mass="29506">MKLQILLSASCLLGQSGLATELGSSSEAGATTAPSAQDSCVEMVNAGIANDHFLKVAADYYRISLENNNEACSQLLVKLEETKTMSLRRTGLVDLTGVQWLTGASYLKLSQNRIENIDALSEMDKLESLDISRNRITDLSPLRRLSHLSSLRAGDNGLSSLVGVEGLTNLSYLSIARNQVSDLSHLESLENLEVLAIGDNQVTDLSPIANLKNLKTVTLAFNRICDSSQQELANDLIERGVDVVGLDYQECPAEPEVEEKPETDVDHQSTEA</sequence>
<dbReference type="SUPFAM" id="SSF52058">
    <property type="entry name" value="L domain-like"/>
    <property type="match status" value="1"/>
</dbReference>
<dbReference type="RefSeq" id="WP_132317895.1">
    <property type="nucleotide sequence ID" value="NZ_FWZT01000006.1"/>
</dbReference>
<dbReference type="PANTHER" id="PTHR46652:SF3">
    <property type="entry name" value="LEUCINE-RICH REPEAT-CONTAINING PROTEIN 9"/>
    <property type="match status" value="1"/>
</dbReference>
<dbReference type="InterPro" id="IPR050836">
    <property type="entry name" value="SDS22/Internalin_LRR"/>
</dbReference>
<feature type="region of interest" description="Disordered" evidence="3">
    <location>
        <begin position="252"/>
        <end position="272"/>
    </location>
</feature>
<name>A0A1Y6BLD5_9BACT</name>
<evidence type="ECO:0000256" key="3">
    <source>
        <dbReference type="SAM" id="MobiDB-lite"/>
    </source>
</evidence>
<dbReference type="EMBL" id="FWZT01000006">
    <property type="protein sequence ID" value="SMF17628.1"/>
    <property type="molecule type" value="Genomic_DNA"/>
</dbReference>
<evidence type="ECO:0000256" key="1">
    <source>
        <dbReference type="ARBA" id="ARBA00022614"/>
    </source>
</evidence>
<dbReference type="SMART" id="SM00365">
    <property type="entry name" value="LRR_SD22"/>
    <property type="match status" value="6"/>
</dbReference>
<dbReference type="PANTHER" id="PTHR46652">
    <property type="entry name" value="LEUCINE-RICH REPEAT AND IQ DOMAIN-CONTAINING PROTEIN 1-RELATED"/>
    <property type="match status" value="1"/>
</dbReference>
<evidence type="ECO:0000313" key="5">
    <source>
        <dbReference type="Proteomes" id="UP000192907"/>
    </source>
</evidence>
<dbReference type="OrthoDB" id="269551at2"/>
<evidence type="ECO:0000313" key="4">
    <source>
        <dbReference type="EMBL" id="SMF17628.1"/>
    </source>
</evidence>
<dbReference type="Proteomes" id="UP000192907">
    <property type="component" value="Unassembled WGS sequence"/>
</dbReference>
<feature type="compositionally biased region" description="Basic and acidic residues" evidence="3">
    <location>
        <begin position="258"/>
        <end position="272"/>
    </location>
</feature>
<gene>
    <name evidence="4" type="ORF">SAMN06296036_106128</name>
</gene>
<accession>A0A1Y6BLD5</accession>
<reference evidence="5" key="1">
    <citation type="submission" date="2017-04" db="EMBL/GenBank/DDBJ databases">
        <authorList>
            <person name="Varghese N."/>
            <person name="Submissions S."/>
        </authorList>
    </citation>
    <scope>NUCLEOTIDE SEQUENCE [LARGE SCALE GENOMIC DNA]</scope>
    <source>
        <strain evidence="5">RKEM611</strain>
    </source>
</reference>
<protein>
    <submittedName>
        <fullName evidence="4">Leucine Rich repeat-containing protein</fullName>
    </submittedName>
</protein>
<dbReference type="InterPro" id="IPR032675">
    <property type="entry name" value="LRR_dom_sf"/>
</dbReference>
<dbReference type="InterPro" id="IPR025875">
    <property type="entry name" value="Leu-rich_rpt_4"/>
</dbReference>
<keyword evidence="5" id="KW-1185">Reference proteome</keyword>
<keyword evidence="1" id="KW-0433">Leucine-rich repeat</keyword>
<organism evidence="4 5">
    <name type="scientific">Pseudobacteriovorax antillogorgiicola</name>
    <dbReference type="NCBI Taxonomy" id="1513793"/>
    <lineage>
        <taxon>Bacteria</taxon>
        <taxon>Pseudomonadati</taxon>
        <taxon>Bdellovibrionota</taxon>
        <taxon>Oligoflexia</taxon>
        <taxon>Oligoflexales</taxon>
        <taxon>Pseudobacteriovoracaceae</taxon>
        <taxon>Pseudobacteriovorax</taxon>
    </lineage>
</organism>